<dbReference type="Proteomes" id="UP000887159">
    <property type="component" value="Unassembled WGS sequence"/>
</dbReference>
<comment type="caution">
    <text evidence="2">The sequence shown here is derived from an EMBL/GenBank/DDBJ whole genome shotgun (WGS) entry which is preliminary data.</text>
</comment>
<evidence type="ECO:0000313" key="3">
    <source>
        <dbReference type="Proteomes" id="UP000887159"/>
    </source>
</evidence>
<name>A0A8X6RQX0_TRICX</name>
<dbReference type="GO" id="GO:0006313">
    <property type="term" value="P:DNA transposition"/>
    <property type="evidence" value="ECO:0007669"/>
    <property type="project" value="InterPro"/>
</dbReference>
<proteinExistence type="predicted"/>
<protein>
    <submittedName>
        <fullName evidence="2">Transposable element Tcb1 transposase</fullName>
    </submittedName>
</protein>
<dbReference type="Pfam" id="PF01498">
    <property type="entry name" value="HTH_Tnp_Tc3_2"/>
    <property type="match status" value="1"/>
</dbReference>
<feature type="domain" description="Transposase Tc1-like" evidence="1">
    <location>
        <begin position="83"/>
        <end position="153"/>
    </location>
</feature>
<evidence type="ECO:0000259" key="1">
    <source>
        <dbReference type="Pfam" id="PF01498"/>
    </source>
</evidence>
<dbReference type="AlphaFoldDB" id="A0A8X6RQX0"/>
<reference evidence="2" key="1">
    <citation type="submission" date="2020-08" db="EMBL/GenBank/DDBJ databases">
        <title>Multicomponent nature underlies the extraordinary mechanical properties of spider dragline silk.</title>
        <authorList>
            <person name="Kono N."/>
            <person name="Nakamura H."/>
            <person name="Mori M."/>
            <person name="Yoshida Y."/>
            <person name="Ohtoshi R."/>
            <person name="Malay A.D."/>
            <person name="Moran D.A.P."/>
            <person name="Tomita M."/>
            <person name="Numata K."/>
            <person name="Arakawa K."/>
        </authorList>
    </citation>
    <scope>NUCLEOTIDE SEQUENCE</scope>
</reference>
<dbReference type="GO" id="GO:0015074">
    <property type="term" value="P:DNA integration"/>
    <property type="evidence" value="ECO:0007669"/>
    <property type="project" value="InterPro"/>
</dbReference>
<gene>
    <name evidence="2" type="primary">TCB1_147</name>
    <name evidence="2" type="ORF">TNCV_556041</name>
</gene>
<sequence length="171" mass="19795">MARIVRHNDKSVREGYKWNGGKEVKLFTSALKAFQCNNRIVTDQMKHLDDLLSGRFIGQLECECTQLEVFDTGRPRVTTPNEDRYFAVTAKRNRKSTAPHLSRQLSSATGMTVSRHTVYRRLGHIGLYDRRPLRCVPLTATHCHLRLTWSREYALWTPQQWSCVMFNPLSG</sequence>
<dbReference type="InterPro" id="IPR002492">
    <property type="entry name" value="Transposase_Tc1-like"/>
</dbReference>
<keyword evidence="3" id="KW-1185">Reference proteome</keyword>
<accession>A0A8X6RQX0</accession>
<evidence type="ECO:0000313" key="2">
    <source>
        <dbReference type="EMBL" id="GFX97114.1"/>
    </source>
</evidence>
<organism evidence="2 3">
    <name type="scientific">Trichonephila clavipes</name>
    <name type="common">Golden silk orbweaver</name>
    <name type="synonym">Nephila clavipes</name>
    <dbReference type="NCBI Taxonomy" id="2585209"/>
    <lineage>
        <taxon>Eukaryota</taxon>
        <taxon>Metazoa</taxon>
        <taxon>Ecdysozoa</taxon>
        <taxon>Arthropoda</taxon>
        <taxon>Chelicerata</taxon>
        <taxon>Arachnida</taxon>
        <taxon>Araneae</taxon>
        <taxon>Araneomorphae</taxon>
        <taxon>Entelegynae</taxon>
        <taxon>Araneoidea</taxon>
        <taxon>Nephilidae</taxon>
        <taxon>Trichonephila</taxon>
    </lineage>
</organism>
<dbReference type="GO" id="GO:0003677">
    <property type="term" value="F:DNA binding"/>
    <property type="evidence" value="ECO:0007669"/>
    <property type="project" value="InterPro"/>
</dbReference>
<dbReference type="EMBL" id="BMAU01021196">
    <property type="protein sequence ID" value="GFX97114.1"/>
    <property type="molecule type" value="Genomic_DNA"/>
</dbReference>